<dbReference type="Pfam" id="PF07992">
    <property type="entry name" value="Pyr_redox_2"/>
    <property type="match status" value="1"/>
</dbReference>
<dbReference type="PANTHER" id="PTHR43014:SF4">
    <property type="entry name" value="PYRIDINE NUCLEOTIDE-DISULFIDE OXIDOREDUCTASE RCLA-RELATED"/>
    <property type="match status" value="1"/>
</dbReference>
<evidence type="ECO:0000259" key="1">
    <source>
        <dbReference type="Pfam" id="PF07992"/>
    </source>
</evidence>
<dbReference type="PRINTS" id="PR00411">
    <property type="entry name" value="PNDRDTASEI"/>
</dbReference>
<evidence type="ECO:0000313" key="3">
    <source>
        <dbReference type="Proteomes" id="UP000551616"/>
    </source>
</evidence>
<protein>
    <submittedName>
        <fullName evidence="2">Dihydrolipoyl dehydrogenase</fullName>
        <ecNumber evidence="2">1.8.1.4</ecNumber>
    </submittedName>
</protein>
<dbReference type="GO" id="GO:0003955">
    <property type="term" value="F:NAD(P)H dehydrogenase (quinone) activity"/>
    <property type="evidence" value="ECO:0007669"/>
    <property type="project" value="TreeGrafter"/>
</dbReference>
<evidence type="ECO:0000313" key="2">
    <source>
        <dbReference type="EMBL" id="MBA2116068.1"/>
    </source>
</evidence>
<dbReference type="PANTHER" id="PTHR43014">
    <property type="entry name" value="MERCURIC REDUCTASE"/>
    <property type="match status" value="1"/>
</dbReference>
<proteinExistence type="predicted"/>
<accession>A0A7V8V727</accession>
<comment type="caution">
    <text evidence="2">The sequence shown here is derived from an EMBL/GenBank/DDBJ whole genome shotgun (WGS) entry which is preliminary data.</text>
</comment>
<dbReference type="Proteomes" id="UP000551616">
    <property type="component" value="Unassembled WGS sequence"/>
</dbReference>
<feature type="domain" description="FAD/NAD(P)-binding" evidence="1">
    <location>
        <begin position="7"/>
        <end position="63"/>
    </location>
</feature>
<name>A0A7V8V727_9BACT</name>
<dbReference type="EMBL" id="JABRWO010000009">
    <property type="protein sequence ID" value="MBA2116068.1"/>
    <property type="molecule type" value="Genomic_DNA"/>
</dbReference>
<dbReference type="RefSeq" id="WP_207397497.1">
    <property type="nucleotide sequence ID" value="NZ_JABRWO010000009.1"/>
</dbReference>
<keyword evidence="2" id="KW-0560">Oxidoreductase</keyword>
<sequence length="71" mass="7516">MVNQRYRNVIIGSGEAGKYLAWHFAQAGESTVVIEKGALGGACPNVACLPSKNVIHSAKIKAIVDHGQRAL</sequence>
<dbReference type="InterPro" id="IPR023753">
    <property type="entry name" value="FAD/NAD-binding_dom"/>
</dbReference>
<dbReference type="GO" id="GO:0050660">
    <property type="term" value="F:flavin adenine dinucleotide binding"/>
    <property type="evidence" value="ECO:0007669"/>
    <property type="project" value="TreeGrafter"/>
</dbReference>
<dbReference type="GO" id="GO:0004148">
    <property type="term" value="F:dihydrolipoyl dehydrogenase (NADH) activity"/>
    <property type="evidence" value="ECO:0007669"/>
    <property type="project" value="UniProtKB-EC"/>
</dbReference>
<dbReference type="Gene3D" id="3.50.50.60">
    <property type="entry name" value="FAD/NAD(P)-binding domain"/>
    <property type="match status" value="1"/>
</dbReference>
<gene>
    <name evidence="2" type="primary">lpdA_2</name>
    <name evidence="2" type="ORF">HOV93_32570</name>
</gene>
<reference evidence="2 3" key="1">
    <citation type="submission" date="2020-05" db="EMBL/GenBank/DDBJ databases">
        <title>Bremerella alba sp. nov., a novel planctomycete isolated from the surface of the macroalga Fucus spiralis.</title>
        <authorList>
            <person name="Godinho O."/>
            <person name="Botelho R."/>
            <person name="Albuquerque L."/>
            <person name="Wiegand S."/>
            <person name="Da Costa M.S."/>
            <person name="Lobo-Da-Cunha A."/>
            <person name="Jogler C."/>
            <person name="Lage O.M."/>
        </authorList>
    </citation>
    <scope>NUCLEOTIDE SEQUENCE [LARGE SCALE GENOMIC DNA]</scope>
    <source>
        <strain evidence="2 3">FF15</strain>
    </source>
</reference>
<dbReference type="InterPro" id="IPR036188">
    <property type="entry name" value="FAD/NAD-bd_sf"/>
</dbReference>
<dbReference type="EC" id="1.8.1.4" evidence="2"/>
<organism evidence="2 3">
    <name type="scientific">Bremerella alba</name>
    <dbReference type="NCBI Taxonomy" id="980252"/>
    <lineage>
        <taxon>Bacteria</taxon>
        <taxon>Pseudomonadati</taxon>
        <taxon>Planctomycetota</taxon>
        <taxon>Planctomycetia</taxon>
        <taxon>Pirellulales</taxon>
        <taxon>Pirellulaceae</taxon>
        <taxon>Bremerella</taxon>
    </lineage>
</organism>
<dbReference type="AlphaFoldDB" id="A0A7V8V727"/>
<dbReference type="SUPFAM" id="SSF51905">
    <property type="entry name" value="FAD/NAD(P)-binding domain"/>
    <property type="match status" value="1"/>
</dbReference>
<keyword evidence="3" id="KW-1185">Reference proteome</keyword>